<evidence type="ECO:0000313" key="8">
    <source>
        <dbReference type="Proteomes" id="UP000239156"/>
    </source>
</evidence>
<feature type="domain" description="Exocyst complex component EXOC2/Sec5 N-terminal" evidence="6">
    <location>
        <begin position="35"/>
        <end position="144"/>
    </location>
</feature>
<comment type="subunit">
    <text evidence="4">Component of the exocyst complex.</text>
</comment>
<keyword evidence="8" id="KW-1185">Reference proteome</keyword>
<reference evidence="7" key="1">
    <citation type="submission" date="2017-12" db="EMBL/GenBank/DDBJ databases">
        <title>Gene loss provides genomic basis for host adaptation in cereal stripe rust fungi.</title>
        <authorList>
            <person name="Xia C."/>
        </authorList>
    </citation>
    <scope>NUCLEOTIDE SEQUENCE [LARGE SCALE GENOMIC DNA]</scope>
    <source>
        <strain evidence="7">93-210</strain>
    </source>
</reference>
<feature type="coiled-coil region" evidence="5">
    <location>
        <begin position="718"/>
        <end position="745"/>
    </location>
</feature>
<evidence type="ECO:0000256" key="2">
    <source>
        <dbReference type="ARBA" id="ARBA00022448"/>
    </source>
</evidence>
<comment type="similarity">
    <text evidence="1 4">Belongs to the SEC5 family.</text>
</comment>
<protein>
    <recommendedName>
        <fullName evidence="4">Exocyst complex component SEC5</fullName>
    </recommendedName>
</protein>
<evidence type="ECO:0000259" key="6">
    <source>
        <dbReference type="Pfam" id="PF15469"/>
    </source>
</evidence>
<keyword evidence="5" id="KW-0175">Coiled coil</keyword>
<dbReference type="GO" id="GO:0006893">
    <property type="term" value="P:Golgi to plasma membrane transport"/>
    <property type="evidence" value="ECO:0007669"/>
    <property type="project" value="UniProtKB-UniRule"/>
</dbReference>
<gene>
    <name evidence="7" type="ORF">PSTT_15993</name>
</gene>
<name>A0A2S4UET9_9BASI</name>
<comment type="caution">
    <text evidence="7">The sequence shown here is derived from an EMBL/GenBank/DDBJ whole genome shotgun (WGS) entry which is preliminary data.</text>
</comment>
<feature type="domain" description="Exocyst complex component EXOC2/Sec5 N-terminal" evidence="6">
    <location>
        <begin position="157"/>
        <end position="476"/>
    </location>
</feature>
<dbReference type="Pfam" id="PF15469">
    <property type="entry name" value="Sec5"/>
    <property type="match status" value="3"/>
</dbReference>
<feature type="non-terminal residue" evidence="7">
    <location>
        <position position="1"/>
    </location>
</feature>
<keyword evidence="2 4" id="KW-0813">Transport</keyword>
<dbReference type="InterPro" id="IPR029175">
    <property type="entry name" value="EXOC2/Sec5"/>
</dbReference>
<proteinExistence type="inferred from homology"/>
<organism evidence="7 8">
    <name type="scientific">Puccinia striiformis</name>
    <dbReference type="NCBI Taxonomy" id="27350"/>
    <lineage>
        <taxon>Eukaryota</taxon>
        <taxon>Fungi</taxon>
        <taxon>Dikarya</taxon>
        <taxon>Basidiomycota</taxon>
        <taxon>Pucciniomycotina</taxon>
        <taxon>Pucciniomycetes</taxon>
        <taxon>Pucciniales</taxon>
        <taxon>Pucciniaceae</taxon>
        <taxon>Puccinia</taxon>
    </lineage>
</organism>
<dbReference type="AlphaFoldDB" id="A0A2S4UET9"/>
<dbReference type="VEuPathDB" id="FungiDB:PSHT_00996"/>
<dbReference type="PANTHER" id="PTHR13043">
    <property type="entry name" value="EXOCYST COMPLEX COMPONENT SEC5"/>
    <property type="match status" value="1"/>
</dbReference>
<evidence type="ECO:0000256" key="5">
    <source>
        <dbReference type="SAM" id="Coils"/>
    </source>
</evidence>
<evidence type="ECO:0000256" key="4">
    <source>
        <dbReference type="RuleBase" id="RU365069"/>
    </source>
</evidence>
<comment type="function">
    <text evidence="4">Component of the exocyst complex involved in the docking of exocytic vesicles with fusion sites on the plasma membrane.</text>
</comment>
<keyword evidence="4" id="KW-0653">Protein transport</keyword>
<evidence type="ECO:0000256" key="1">
    <source>
        <dbReference type="ARBA" id="ARBA00010578"/>
    </source>
</evidence>
<dbReference type="GO" id="GO:0015031">
    <property type="term" value="P:protein transport"/>
    <property type="evidence" value="ECO:0007669"/>
    <property type="project" value="UniProtKB-KW"/>
</dbReference>
<dbReference type="VEuPathDB" id="FungiDB:PSTT_15993"/>
<dbReference type="EMBL" id="PKSL01000324">
    <property type="protein sequence ID" value="POV95835.1"/>
    <property type="molecule type" value="Genomic_DNA"/>
</dbReference>
<dbReference type="InterPro" id="IPR039481">
    <property type="entry name" value="EXOC2/Sec5_N_dom"/>
</dbReference>
<keyword evidence="3 4" id="KW-0268">Exocytosis</keyword>
<sequence>HASKNRQFPIMKYRCAQVHLSKHNNSTKPSKGEDDPLGIMRGPILTEVVGDLRNTVLTTSKTFDPKAFLSTVQPNASFSDLKKGGARLRESLEQRSEALKILVESEFNCFVSVKVAHEAVYKQMKAGPLKPECDYGTADLKELLWCLVLNLPAPSNPEQSAQQKRIFDKVWSDVEKVVNDLKLKLLTKLATWSAGSKPIEDIDKTIEIILELDPTSDPAWTFCENQHKSIVEKLVLIFKDASKKTRALTDQANSKQFPEEYLIEDMRGCLNTIEPTNMMISDGVAKHAVGSEVWCAILELIRISSTLLSKELVVYWHVVNGYLNGKYQRADSKLRKDTRSRRSISCKQMAEEIILRYCNLLSEFFILSAVPNSATIRSPITQLPEFAPKSANSVQATFYLRKLLDHLTEWVHEFTNLGQLFKFLTTIGTYWVKDAKVFHLLEDWVRPERSEDESQPVGTTMYLKRMYNFQRYMMLNSYCRTLEVQIMGNQGLADQLPSKSKASVETIVEPEVRIDPDKEEIDIRLLLTISNLSNFTTVYIPRLFKQFSEAFLSDMTNDLETLMDVVEQLDTLLLGDYIKRKAKIISEIIQTGVFSGKVDWLTAPKPTGLNSFVYDALLTLVLVHSQVTSLVGPIPSTQNGGESLVKIVLTNLVKELAQQCLEAFGSVEKFGMGGMLQATLEIEFIHQTLSAFITPEADLSMQGIYQKITSAYQRSPAQGEKEGANNELQNELEALKRTLHLSRRTTALAFVRFKKPKSASSASPHEDITEPMIK</sequence>
<dbReference type="GO" id="GO:0000145">
    <property type="term" value="C:exocyst"/>
    <property type="evidence" value="ECO:0007669"/>
    <property type="project" value="UniProtKB-UniRule"/>
</dbReference>
<dbReference type="GO" id="GO:0006887">
    <property type="term" value="P:exocytosis"/>
    <property type="evidence" value="ECO:0007669"/>
    <property type="project" value="UniProtKB-KW"/>
</dbReference>
<accession>A0A2S4UET9</accession>
<feature type="domain" description="Exocyst complex component EXOC2/Sec5 N-terminal" evidence="6">
    <location>
        <begin position="497"/>
        <end position="750"/>
    </location>
</feature>
<dbReference type="PANTHER" id="PTHR13043:SF1">
    <property type="entry name" value="EXOCYST COMPLEX COMPONENT 2"/>
    <property type="match status" value="1"/>
</dbReference>
<evidence type="ECO:0000256" key="3">
    <source>
        <dbReference type="ARBA" id="ARBA00022483"/>
    </source>
</evidence>
<evidence type="ECO:0000313" key="7">
    <source>
        <dbReference type="EMBL" id="POV95835.1"/>
    </source>
</evidence>
<dbReference type="Proteomes" id="UP000239156">
    <property type="component" value="Unassembled WGS sequence"/>
</dbReference>